<reference evidence="2" key="1">
    <citation type="submission" date="2015-01" db="EMBL/GenBank/DDBJ databases">
        <authorList>
            <person name="Durling Mikael"/>
        </authorList>
    </citation>
    <scope>NUCLEOTIDE SEQUENCE</scope>
</reference>
<evidence type="ECO:0000313" key="2">
    <source>
        <dbReference type="EMBL" id="CEO55881.1"/>
    </source>
</evidence>
<organism evidence="2">
    <name type="scientific">Bionectria ochroleuca</name>
    <name type="common">Gliocladium roseum</name>
    <dbReference type="NCBI Taxonomy" id="29856"/>
    <lineage>
        <taxon>Eukaryota</taxon>
        <taxon>Fungi</taxon>
        <taxon>Dikarya</taxon>
        <taxon>Ascomycota</taxon>
        <taxon>Pezizomycotina</taxon>
        <taxon>Sordariomycetes</taxon>
        <taxon>Hypocreomycetidae</taxon>
        <taxon>Hypocreales</taxon>
        <taxon>Bionectriaceae</taxon>
        <taxon>Clonostachys</taxon>
    </lineage>
</organism>
<name>A0A0B7KMC9_BIOOC</name>
<feature type="region of interest" description="Disordered" evidence="1">
    <location>
        <begin position="117"/>
        <end position="161"/>
    </location>
</feature>
<dbReference type="AlphaFoldDB" id="A0A0B7KMC9"/>
<proteinExistence type="predicted"/>
<feature type="compositionally biased region" description="Polar residues" evidence="1">
    <location>
        <begin position="140"/>
        <end position="150"/>
    </location>
</feature>
<evidence type="ECO:0000256" key="1">
    <source>
        <dbReference type="SAM" id="MobiDB-lite"/>
    </source>
</evidence>
<gene>
    <name evidence="2" type="ORF">BN869_000011939_1</name>
</gene>
<protein>
    <submittedName>
        <fullName evidence="2">Uncharacterized protein</fullName>
    </submittedName>
</protein>
<accession>A0A0B7KMC9</accession>
<feature type="compositionally biased region" description="Low complexity" evidence="1">
    <location>
        <begin position="120"/>
        <end position="132"/>
    </location>
</feature>
<sequence>MYLWSTLNPPHFAGTLAPPTSPTPAFSPNHHEAQTKAPETLFSTIPAGLDKPLQTVSVRLTTHTQPPSATPYPGHLLAVHRKLTPHHQLFICLDRLGSQAPARNSSRLGAGQQAYSLSAPIPTQPTTTTPTEPCDDSKLTPPTSHSQSSLPLCHNTSRDQVDGHERRSFSFPLTAHYVQVYDISAIHLPAKHKVISAVAFTQIRTHPLVPPDNT</sequence>
<dbReference type="EMBL" id="CDPU01000058">
    <property type="protein sequence ID" value="CEO55881.1"/>
    <property type="molecule type" value="Genomic_DNA"/>
</dbReference>